<feature type="transmembrane region" description="Helical" evidence="1">
    <location>
        <begin position="520"/>
        <end position="540"/>
    </location>
</feature>
<reference evidence="2 3" key="1">
    <citation type="submission" date="2022-12" db="EMBL/GenBank/DDBJ databases">
        <title>Draft genome sequence of Paenibacillus sp. dW9.</title>
        <authorList>
            <person name="Choi E.-W."/>
            <person name="Kim D.-U."/>
        </authorList>
    </citation>
    <scope>NUCLEOTIDE SEQUENCE [LARGE SCALE GENOMIC DNA]</scope>
    <source>
        <strain evidence="3">dW9</strain>
    </source>
</reference>
<keyword evidence="1" id="KW-1133">Transmembrane helix</keyword>
<organism evidence="2 3">
    <name type="scientific">Paenibacillus gyeongsangnamensis</name>
    <dbReference type="NCBI Taxonomy" id="3388067"/>
    <lineage>
        <taxon>Bacteria</taxon>
        <taxon>Bacillati</taxon>
        <taxon>Bacillota</taxon>
        <taxon>Bacilli</taxon>
        <taxon>Bacillales</taxon>
        <taxon>Paenibacillaceae</taxon>
        <taxon>Paenibacillus</taxon>
    </lineage>
</organism>
<keyword evidence="1" id="KW-0812">Transmembrane</keyword>
<proteinExistence type="predicted"/>
<feature type="transmembrane region" description="Helical" evidence="1">
    <location>
        <begin position="897"/>
        <end position="917"/>
    </location>
</feature>
<gene>
    <name evidence="2" type="ORF">O9H85_15110</name>
</gene>
<evidence type="ECO:0000313" key="3">
    <source>
        <dbReference type="Proteomes" id="UP001527882"/>
    </source>
</evidence>
<protein>
    <submittedName>
        <fullName evidence="2">Efflux RND transporter permease subunit</fullName>
    </submittedName>
</protein>
<dbReference type="PANTHER" id="PTHR32063">
    <property type="match status" value="1"/>
</dbReference>
<dbReference type="Gene3D" id="3.30.70.1440">
    <property type="entry name" value="Multidrug efflux transporter AcrB pore domain"/>
    <property type="match status" value="1"/>
</dbReference>
<keyword evidence="3" id="KW-1185">Reference proteome</keyword>
<dbReference type="PANTHER" id="PTHR32063:SF0">
    <property type="entry name" value="SWARMING MOTILITY PROTEIN SWRC"/>
    <property type="match status" value="1"/>
</dbReference>
<dbReference type="Proteomes" id="UP001527882">
    <property type="component" value="Unassembled WGS sequence"/>
</dbReference>
<feature type="transmembrane region" description="Helical" evidence="1">
    <location>
        <begin position="466"/>
        <end position="493"/>
    </location>
</feature>
<dbReference type="Pfam" id="PF00873">
    <property type="entry name" value="ACR_tran"/>
    <property type="match status" value="1"/>
</dbReference>
<dbReference type="Gene3D" id="1.20.1640.10">
    <property type="entry name" value="Multidrug efflux transporter AcrB transmembrane domain"/>
    <property type="match status" value="2"/>
</dbReference>
<dbReference type="PRINTS" id="PR00702">
    <property type="entry name" value="ACRIFLAVINRP"/>
</dbReference>
<dbReference type="Gene3D" id="3.30.70.1320">
    <property type="entry name" value="Multidrug efflux transporter AcrB pore domain like"/>
    <property type="match status" value="1"/>
</dbReference>
<feature type="transmembrane region" description="Helical" evidence="1">
    <location>
        <begin position="383"/>
        <end position="400"/>
    </location>
</feature>
<dbReference type="EMBL" id="JAQAGZ010000009">
    <property type="protein sequence ID" value="MCZ8513736.1"/>
    <property type="molecule type" value="Genomic_DNA"/>
</dbReference>
<feature type="transmembrane region" description="Helical" evidence="1">
    <location>
        <begin position="867"/>
        <end position="890"/>
    </location>
</feature>
<feature type="transmembrane region" description="Helical" evidence="1">
    <location>
        <begin position="360"/>
        <end position="377"/>
    </location>
</feature>
<dbReference type="InterPro" id="IPR027463">
    <property type="entry name" value="AcrB_DN_DC_subdom"/>
</dbReference>
<dbReference type="SUPFAM" id="SSF82866">
    <property type="entry name" value="Multidrug efflux transporter AcrB transmembrane domain"/>
    <property type="match status" value="2"/>
</dbReference>
<sequence length="1045" mass="112388">MKIMIEKIMNRKTLVMVSIMLILLWGGISASNIQHDYLPSINNSTLMVTVRAQNYQADQVKAYIATPIEQAVRTVDGLQDIETTSSNGGLSVSLYFPLNTNMERAEGQVSQVLDAVALPNGVQKPAVTRLSTNAIPIMRLSLESSSEKIDENTLRTTVKEKVSNQLKTVPGVKDVRIFGGGNNGYAVTIHIKDLDKDGITLNDVKRSLEANFSTGMQGNISDSQVSVPIQVAGPGISEQDLMQLPIFSADGKSVPLSNVANISKTIVDAQTISRTNGKASVLLDILKTPSSNITEVADRINSRIKEIPEIKNKEIRCSILLDQGEQVHSSLNGLMKEGLLGCFFSMICVYCFFRKIRSTLLIALSLPICLLATIGILKTMGTSLNLLTVSGLIVAMGRVVDDSIVILDHIYRKGQGDGNRALSLNFLSQAVCEMLPAIASSTATTIAVFVPIAMIGGMVSAAFSGFAWSVVIALVISLLVSIFIVPTLFHLFWKGQPIKIKDPLESFTPKLFHWVFQRKLQMVSICIALFLMALAGAAYLPVNFLPTANQSGQIGVQVEMPEGTALTQIDAEVKRLEAWIRSNPKVDSFSSSLGSSFTPQADDIFDEGGGWLQKTNVANMSITVKQGIDVPVFTTELQNQLKALSSSAVYTVTNLRIAGDDSLLKLNITGSDNLTLAYAARTIRSKLQLVSGLAVQGLADNQEQATPYRITLNQNAIESNGIKINDILDRMGPYLAEGITVSLKTDQGPVPLVIHSDIQNIAAEANKGSAAGKASVQSILTLMGKESFKNKQGQNVSLNELAALAPNANPSVIQDKNGQPYAVVAANITSTDVGKVTSEVKAVLEGISLPQGVKITFAGATEQVNQMIYEMTIALSCSVLLVLFIISTVFRGWKPPLSVLICIPFAFIGSVIGMVSFGKEWNLASLVGLLMLTGIAVTNGIVLVDKIERNLAKGMIPKEAIFEGTLSRVRPVLMTAATTILTLLPLAVSPSGDSIISQTLGIVVVGGMISSTLISLVVIPIIYEWIYTAVRFRVKKKDAYLETIA</sequence>
<feature type="transmembrane region" description="Helical" evidence="1">
    <location>
        <begin position="923"/>
        <end position="944"/>
    </location>
</feature>
<evidence type="ECO:0000313" key="2">
    <source>
        <dbReference type="EMBL" id="MCZ8513736.1"/>
    </source>
</evidence>
<name>A0ABT4QA69_9BACL</name>
<feature type="transmembrane region" description="Helical" evidence="1">
    <location>
        <begin position="421"/>
        <end position="454"/>
    </location>
</feature>
<dbReference type="InterPro" id="IPR001036">
    <property type="entry name" value="Acrflvin-R"/>
</dbReference>
<feature type="transmembrane region" description="Helical" evidence="1">
    <location>
        <begin position="965"/>
        <end position="988"/>
    </location>
</feature>
<dbReference type="RefSeq" id="WP_269882260.1">
    <property type="nucleotide sequence ID" value="NZ_JAQAGZ010000009.1"/>
</dbReference>
<keyword evidence="1" id="KW-0472">Membrane</keyword>
<accession>A0ABT4QA69</accession>
<dbReference type="Gene3D" id="3.30.70.1430">
    <property type="entry name" value="Multidrug efflux transporter AcrB pore domain"/>
    <property type="match status" value="2"/>
</dbReference>
<dbReference type="Gene3D" id="3.30.2090.10">
    <property type="entry name" value="Multidrug efflux transporter AcrB TolC docking domain, DN and DC subdomains"/>
    <property type="match status" value="2"/>
</dbReference>
<evidence type="ECO:0000256" key="1">
    <source>
        <dbReference type="SAM" id="Phobius"/>
    </source>
</evidence>
<comment type="caution">
    <text evidence="2">The sequence shown here is derived from an EMBL/GenBank/DDBJ whole genome shotgun (WGS) entry which is preliminary data.</text>
</comment>
<dbReference type="SUPFAM" id="SSF82693">
    <property type="entry name" value="Multidrug efflux transporter AcrB pore domain, PN1, PN2, PC1 and PC2 subdomains"/>
    <property type="match status" value="2"/>
</dbReference>
<dbReference type="SUPFAM" id="SSF82714">
    <property type="entry name" value="Multidrug efflux transporter AcrB TolC docking domain, DN and DC subdomains"/>
    <property type="match status" value="1"/>
</dbReference>
<feature type="transmembrane region" description="Helical" evidence="1">
    <location>
        <begin position="1000"/>
        <end position="1027"/>
    </location>
</feature>
<feature type="transmembrane region" description="Helical" evidence="1">
    <location>
        <begin position="334"/>
        <end position="353"/>
    </location>
</feature>